<protein>
    <submittedName>
        <fullName evidence="2">Flocculation protein FLO11-like protein</fullName>
    </submittedName>
</protein>
<gene>
    <name evidence="2" type="ORF">AKAME5_002609800</name>
</gene>
<keyword evidence="3" id="KW-1185">Reference proteome</keyword>
<feature type="compositionally biased region" description="Basic and acidic residues" evidence="1">
    <location>
        <begin position="168"/>
        <end position="189"/>
    </location>
</feature>
<evidence type="ECO:0000256" key="1">
    <source>
        <dbReference type="SAM" id="MobiDB-lite"/>
    </source>
</evidence>
<dbReference type="AlphaFoldDB" id="A0AAD3NPF1"/>
<reference evidence="2" key="1">
    <citation type="submission" date="2022-08" db="EMBL/GenBank/DDBJ databases">
        <title>Genome sequencing of akame (Lates japonicus).</title>
        <authorList>
            <person name="Hashiguchi Y."/>
            <person name="Takahashi H."/>
        </authorList>
    </citation>
    <scope>NUCLEOTIDE SEQUENCE</scope>
    <source>
        <strain evidence="2">Kochi</strain>
    </source>
</reference>
<evidence type="ECO:0000313" key="2">
    <source>
        <dbReference type="EMBL" id="GLD74766.1"/>
    </source>
</evidence>
<feature type="compositionally biased region" description="Basic and acidic residues" evidence="1">
    <location>
        <begin position="106"/>
        <end position="115"/>
    </location>
</feature>
<evidence type="ECO:0000313" key="3">
    <source>
        <dbReference type="Proteomes" id="UP001279410"/>
    </source>
</evidence>
<dbReference type="Proteomes" id="UP001279410">
    <property type="component" value="Unassembled WGS sequence"/>
</dbReference>
<organism evidence="2 3">
    <name type="scientific">Lates japonicus</name>
    <name type="common">Japanese lates</name>
    <dbReference type="NCBI Taxonomy" id="270547"/>
    <lineage>
        <taxon>Eukaryota</taxon>
        <taxon>Metazoa</taxon>
        <taxon>Chordata</taxon>
        <taxon>Craniata</taxon>
        <taxon>Vertebrata</taxon>
        <taxon>Euteleostomi</taxon>
        <taxon>Actinopterygii</taxon>
        <taxon>Neopterygii</taxon>
        <taxon>Teleostei</taxon>
        <taxon>Neoteleostei</taxon>
        <taxon>Acanthomorphata</taxon>
        <taxon>Carangaria</taxon>
        <taxon>Carangaria incertae sedis</taxon>
        <taxon>Centropomidae</taxon>
        <taxon>Lates</taxon>
    </lineage>
</organism>
<feature type="region of interest" description="Disordered" evidence="1">
    <location>
        <begin position="106"/>
        <end position="216"/>
    </location>
</feature>
<sequence>MSAHSGLLRGVRHARHVTQSSSCSRSLVFDELEPLAPQSASCPWTGHELIGRPHRQGQAYLALTVSDLATFAPRMWAEDQSDPAPATGVLRPLTAGGIYERCDSTGKVQENKSDQFEGGSGSPSSWIIDPGPSYNMLRSSYSPCPSNHGSSTDEGGPAEEGSSYPGWRDQESLDNRTEEKERRMEERKTKVLNVLSKLQDDTPLQKKSSKGHSNFEDWNKIVPSRLPLLSSPPYALSHSTTILMTLPGLTPHHQCVHGTALYLRILSDILRPSISSSTYVLKTPRTKPPQWGIGLLTLQPMPSQTT</sequence>
<dbReference type="EMBL" id="BRZM01002483">
    <property type="protein sequence ID" value="GLD74766.1"/>
    <property type="molecule type" value="Genomic_DNA"/>
</dbReference>
<comment type="caution">
    <text evidence="2">The sequence shown here is derived from an EMBL/GenBank/DDBJ whole genome shotgun (WGS) entry which is preliminary data.</text>
</comment>
<proteinExistence type="predicted"/>
<name>A0AAD3NPF1_LATJO</name>
<feature type="compositionally biased region" description="Polar residues" evidence="1">
    <location>
        <begin position="136"/>
        <end position="153"/>
    </location>
</feature>
<accession>A0AAD3NPF1</accession>